<sequence>MRTRLLTVLVTALGLVVSACGSGDTPDITPNRLIVEYWGSPAVKNDRLPGYGEAPEDRKANLAAYFSPDQLVTRLLSVFPCTDGALGTPRAANGFDSHCASNSAVRQAVRGAGGDPERMSARVALVKHPDGGLELMTLYVANGRVIDANAETYGSLDEFRAGNDLLTSDDVVLVPRDITQVGGQSELVTVYGHTPWAGWPWLFGGGGVLVLLVLLLAGRRIRRSRRAARESGTST</sequence>
<evidence type="ECO:0008006" key="5">
    <source>
        <dbReference type="Google" id="ProtNLM"/>
    </source>
</evidence>
<protein>
    <recommendedName>
        <fullName evidence="5">Lipoprotein</fullName>
    </recommendedName>
</protein>
<evidence type="ECO:0000313" key="4">
    <source>
        <dbReference type="Proteomes" id="UP001227101"/>
    </source>
</evidence>
<feature type="signal peptide" evidence="2">
    <location>
        <begin position="1"/>
        <end position="21"/>
    </location>
</feature>
<feature type="chain" id="PRO_5046959551" description="Lipoprotein" evidence="2">
    <location>
        <begin position="22"/>
        <end position="235"/>
    </location>
</feature>
<dbReference type="Proteomes" id="UP001227101">
    <property type="component" value="Chromosome"/>
</dbReference>
<evidence type="ECO:0000256" key="1">
    <source>
        <dbReference type="SAM" id="Phobius"/>
    </source>
</evidence>
<feature type="transmembrane region" description="Helical" evidence="1">
    <location>
        <begin position="196"/>
        <end position="217"/>
    </location>
</feature>
<keyword evidence="2" id="KW-0732">Signal</keyword>
<dbReference type="PROSITE" id="PS51257">
    <property type="entry name" value="PROKAR_LIPOPROTEIN"/>
    <property type="match status" value="1"/>
</dbReference>
<keyword evidence="1" id="KW-0812">Transmembrane</keyword>
<keyword evidence="4" id="KW-1185">Reference proteome</keyword>
<evidence type="ECO:0000313" key="3">
    <source>
        <dbReference type="EMBL" id="WIV56734.1"/>
    </source>
</evidence>
<keyword evidence="1" id="KW-1133">Transmembrane helix</keyword>
<keyword evidence="1" id="KW-0472">Membrane</keyword>
<proteinExistence type="predicted"/>
<dbReference type="EMBL" id="CP127173">
    <property type="protein sequence ID" value="WIV56734.1"/>
    <property type="molecule type" value="Genomic_DNA"/>
</dbReference>
<evidence type="ECO:0000256" key="2">
    <source>
        <dbReference type="SAM" id="SignalP"/>
    </source>
</evidence>
<accession>A0ABY8XM77</accession>
<name>A0ABY8XM77_9PSEU</name>
<organism evidence="3 4">
    <name type="scientific">Amycolatopsis nalaikhensis</name>
    <dbReference type="NCBI Taxonomy" id="715472"/>
    <lineage>
        <taxon>Bacteria</taxon>
        <taxon>Bacillati</taxon>
        <taxon>Actinomycetota</taxon>
        <taxon>Actinomycetes</taxon>
        <taxon>Pseudonocardiales</taxon>
        <taxon>Pseudonocardiaceae</taxon>
        <taxon>Amycolatopsis</taxon>
    </lineage>
</organism>
<gene>
    <name evidence="3" type="ORF">QP939_49570</name>
</gene>
<dbReference type="RefSeq" id="WP_285453922.1">
    <property type="nucleotide sequence ID" value="NZ_CP127173.1"/>
</dbReference>
<reference evidence="3 4" key="1">
    <citation type="submission" date="2023-06" db="EMBL/GenBank/DDBJ databases">
        <authorList>
            <person name="Oyuntsetseg B."/>
            <person name="Kim S.B."/>
        </authorList>
    </citation>
    <scope>NUCLEOTIDE SEQUENCE [LARGE SCALE GENOMIC DNA]</scope>
    <source>
        <strain evidence="3 4">2-2</strain>
    </source>
</reference>